<keyword evidence="3" id="KW-1185">Reference proteome</keyword>
<organism evidence="2 3">
    <name type="scientific">Saccharopolyspora elongata</name>
    <dbReference type="NCBI Taxonomy" id="2530387"/>
    <lineage>
        <taxon>Bacteria</taxon>
        <taxon>Bacillati</taxon>
        <taxon>Actinomycetota</taxon>
        <taxon>Actinomycetes</taxon>
        <taxon>Pseudonocardiales</taxon>
        <taxon>Pseudonocardiaceae</taxon>
        <taxon>Saccharopolyspora</taxon>
    </lineage>
</organism>
<dbReference type="EMBL" id="SMKW01000071">
    <property type="protein sequence ID" value="TDD40311.1"/>
    <property type="molecule type" value="Genomic_DNA"/>
</dbReference>
<dbReference type="OrthoDB" id="4377352at2"/>
<feature type="region of interest" description="Disordered" evidence="1">
    <location>
        <begin position="1"/>
        <end position="22"/>
    </location>
</feature>
<name>A0A4R4Y7B6_9PSEU</name>
<accession>A0A4R4Y7B6</accession>
<proteinExistence type="predicted"/>
<evidence type="ECO:0000313" key="2">
    <source>
        <dbReference type="EMBL" id="TDD40311.1"/>
    </source>
</evidence>
<dbReference type="AlphaFoldDB" id="A0A4R4Y7B6"/>
<reference evidence="2 3" key="1">
    <citation type="submission" date="2019-03" db="EMBL/GenBank/DDBJ databases">
        <title>Draft genome sequences of novel Actinobacteria.</title>
        <authorList>
            <person name="Sahin N."/>
            <person name="Ay H."/>
            <person name="Saygin H."/>
        </authorList>
    </citation>
    <scope>NUCLEOTIDE SEQUENCE [LARGE SCALE GENOMIC DNA]</scope>
    <source>
        <strain evidence="2 3">7K502</strain>
    </source>
</reference>
<evidence type="ECO:0000313" key="3">
    <source>
        <dbReference type="Proteomes" id="UP000294947"/>
    </source>
</evidence>
<gene>
    <name evidence="2" type="ORF">E1288_35875</name>
</gene>
<dbReference type="RefSeq" id="WP_132493138.1">
    <property type="nucleotide sequence ID" value="NZ_SMKW01000071.1"/>
</dbReference>
<evidence type="ECO:0000256" key="1">
    <source>
        <dbReference type="SAM" id="MobiDB-lite"/>
    </source>
</evidence>
<dbReference type="Proteomes" id="UP000294947">
    <property type="component" value="Unassembled WGS sequence"/>
</dbReference>
<feature type="compositionally biased region" description="Basic and acidic residues" evidence="1">
    <location>
        <begin position="8"/>
        <end position="20"/>
    </location>
</feature>
<protein>
    <submittedName>
        <fullName evidence="2">Uncharacterized protein</fullName>
    </submittedName>
</protein>
<comment type="caution">
    <text evidence="2">The sequence shown here is derived from an EMBL/GenBank/DDBJ whole genome shotgun (WGS) entry which is preliminary data.</text>
</comment>
<sequence>MFDQAARPPEHSGDDEERRPPTPVWVDLARLFPVTRPIEPFPAGWDLQARVPGELLAWRRNTTGHLVAEVQFRVRRGDGSGGGIWHTMWVPRAVVSLRADAPARRT</sequence>